<keyword evidence="2 10" id="KW-1003">Cell membrane</keyword>
<gene>
    <name evidence="10" type="primary">fluC</name>
    <name evidence="10" type="synonym">crcB</name>
    <name evidence="11" type="ORF">APY09_03565</name>
</gene>
<dbReference type="Pfam" id="PF02537">
    <property type="entry name" value="CRCB"/>
    <property type="match status" value="1"/>
</dbReference>
<proteinExistence type="inferred from homology"/>
<dbReference type="AlphaFoldDB" id="A0A0V8RZD5"/>
<keyword evidence="4 10" id="KW-1133">Transmembrane helix</keyword>
<evidence type="ECO:0000256" key="7">
    <source>
        <dbReference type="ARBA" id="ARBA00035120"/>
    </source>
</evidence>
<feature type="transmembrane region" description="Helical" evidence="10">
    <location>
        <begin position="38"/>
        <end position="61"/>
    </location>
</feature>
<evidence type="ECO:0000256" key="3">
    <source>
        <dbReference type="ARBA" id="ARBA00022692"/>
    </source>
</evidence>
<dbReference type="HAMAP" id="MF_00454">
    <property type="entry name" value="FluC"/>
    <property type="match status" value="1"/>
</dbReference>
<dbReference type="Proteomes" id="UP000054686">
    <property type="component" value="Unassembled WGS sequence"/>
</dbReference>
<keyword evidence="10" id="KW-0479">Metal-binding</keyword>
<evidence type="ECO:0000256" key="6">
    <source>
        <dbReference type="ARBA" id="ARBA00023303"/>
    </source>
</evidence>
<feature type="binding site" evidence="10">
    <location>
        <position position="89"/>
    </location>
    <ligand>
        <name>Na(+)</name>
        <dbReference type="ChEBI" id="CHEBI:29101"/>
        <note>structural</note>
    </ligand>
</feature>
<evidence type="ECO:0000256" key="9">
    <source>
        <dbReference type="ARBA" id="ARBA00049940"/>
    </source>
</evidence>
<dbReference type="GO" id="GO:0046872">
    <property type="term" value="F:metal ion binding"/>
    <property type="evidence" value="ECO:0007669"/>
    <property type="project" value="UniProtKB-KW"/>
</dbReference>
<evidence type="ECO:0000256" key="2">
    <source>
        <dbReference type="ARBA" id="ARBA00022475"/>
    </source>
</evidence>
<evidence type="ECO:0000256" key="10">
    <source>
        <dbReference type="HAMAP-Rule" id="MF_00454"/>
    </source>
</evidence>
<comment type="activity regulation">
    <text evidence="10">Na(+) is not transported, but it plays an essential structural role and its presence is essential for fluoride channel function.</text>
</comment>
<feature type="transmembrane region" description="Helical" evidence="10">
    <location>
        <begin position="118"/>
        <end position="138"/>
    </location>
</feature>
<comment type="function">
    <text evidence="9 10">Fluoride-specific ion channel. Important for reducing fluoride concentration in the cell, thus reducing its toxicity.</text>
</comment>
<dbReference type="InterPro" id="IPR003691">
    <property type="entry name" value="FluC"/>
</dbReference>
<keyword evidence="6 10" id="KW-0407">Ion channel</keyword>
<feature type="transmembrane region" description="Helical" evidence="10">
    <location>
        <begin position="6"/>
        <end position="26"/>
    </location>
</feature>
<dbReference type="GO" id="GO:0005886">
    <property type="term" value="C:plasma membrane"/>
    <property type="evidence" value="ECO:0007669"/>
    <property type="project" value="UniProtKB-SubCell"/>
</dbReference>
<keyword evidence="3 10" id="KW-0812">Transmembrane</keyword>
<accession>A0A0V8RZD5</accession>
<comment type="caution">
    <text evidence="11">The sequence shown here is derived from an EMBL/GenBank/DDBJ whole genome shotgun (WGS) entry which is preliminary data.</text>
</comment>
<dbReference type="RefSeq" id="WP_060566195.1">
    <property type="nucleotide sequence ID" value="NZ_CP040006.1"/>
</dbReference>
<evidence type="ECO:0000256" key="4">
    <source>
        <dbReference type="ARBA" id="ARBA00022989"/>
    </source>
</evidence>
<organism evidence="11 12">
    <name type="scientific">Schaalia odontolytica</name>
    <dbReference type="NCBI Taxonomy" id="1660"/>
    <lineage>
        <taxon>Bacteria</taxon>
        <taxon>Bacillati</taxon>
        <taxon>Actinomycetota</taxon>
        <taxon>Actinomycetes</taxon>
        <taxon>Actinomycetales</taxon>
        <taxon>Actinomycetaceae</taxon>
        <taxon>Schaalia</taxon>
    </lineage>
</organism>
<dbReference type="GO" id="GO:0062054">
    <property type="term" value="F:fluoride channel activity"/>
    <property type="evidence" value="ECO:0007669"/>
    <property type="project" value="UniProtKB-UniRule"/>
</dbReference>
<feature type="transmembrane region" description="Helical" evidence="10">
    <location>
        <begin position="81"/>
        <end position="106"/>
    </location>
</feature>
<evidence type="ECO:0000313" key="12">
    <source>
        <dbReference type="Proteomes" id="UP000054686"/>
    </source>
</evidence>
<evidence type="ECO:0000256" key="8">
    <source>
        <dbReference type="ARBA" id="ARBA00035585"/>
    </source>
</evidence>
<evidence type="ECO:0000313" key="11">
    <source>
        <dbReference type="EMBL" id="KSW13433.1"/>
    </source>
</evidence>
<reference evidence="11 12" key="1">
    <citation type="submission" date="2015-10" db="EMBL/GenBank/DDBJ databases">
        <title>Draft Genome of Actinomyces odontolyticus subsp. actinosynbacter strain XH001.</title>
        <authorList>
            <person name="Mclean J.S."/>
            <person name="He X."/>
        </authorList>
    </citation>
    <scope>NUCLEOTIDE SEQUENCE [LARGE SCALE GENOMIC DNA]</scope>
    <source>
        <strain evidence="11 12">XH001</strain>
    </source>
</reference>
<feature type="binding site" evidence="10">
    <location>
        <position position="92"/>
    </location>
    <ligand>
        <name>Na(+)</name>
        <dbReference type="ChEBI" id="CHEBI:29101"/>
        <note>structural</note>
    </ligand>
</feature>
<sequence>MVSFRVPDWLAVFVGGVVGTAARAGLDEVAKASPVRGLFLSWSTLTVNAVGAFLLGALAAWVSGHLARGVGDAASLKSLKLLVGTGFAGAFTTYGTYIVASVGYASLNGIVEAVSQSLGLLALGGACAWAGMCVGEWLCAPSGARPVSGEEGQA</sequence>
<protein>
    <recommendedName>
        <fullName evidence="10">Fluoride-specific ion channel FluC</fullName>
    </recommendedName>
</protein>
<comment type="similarity">
    <text evidence="7 10">Belongs to the fluoride channel Fluc/FEX (TC 1.A.43) family.</text>
</comment>
<comment type="subcellular location">
    <subcellularLocation>
        <location evidence="1 10">Cell membrane</location>
        <topology evidence="1 10">Multi-pass membrane protein</topology>
    </subcellularLocation>
</comment>
<evidence type="ECO:0000256" key="1">
    <source>
        <dbReference type="ARBA" id="ARBA00004651"/>
    </source>
</evidence>
<keyword evidence="10" id="KW-0915">Sodium</keyword>
<keyword evidence="5 10" id="KW-0472">Membrane</keyword>
<evidence type="ECO:0000256" key="5">
    <source>
        <dbReference type="ARBA" id="ARBA00023136"/>
    </source>
</evidence>
<dbReference type="GO" id="GO:0140114">
    <property type="term" value="P:cellular detoxification of fluoride"/>
    <property type="evidence" value="ECO:0007669"/>
    <property type="project" value="UniProtKB-UniRule"/>
</dbReference>
<keyword evidence="10" id="KW-0813">Transport</keyword>
<dbReference type="EMBL" id="LLVT01000001">
    <property type="protein sequence ID" value="KSW13433.1"/>
    <property type="molecule type" value="Genomic_DNA"/>
</dbReference>
<comment type="catalytic activity">
    <reaction evidence="8">
        <text>fluoride(in) = fluoride(out)</text>
        <dbReference type="Rhea" id="RHEA:76159"/>
        <dbReference type="ChEBI" id="CHEBI:17051"/>
    </reaction>
    <physiologicalReaction direction="left-to-right" evidence="8">
        <dbReference type="Rhea" id="RHEA:76160"/>
    </physiologicalReaction>
</comment>
<keyword evidence="10" id="KW-0406">Ion transport</keyword>
<name>A0A0V8RZD5_9ACTO</name>